<evidence type="ECO:0000313" key="3">
    <source>
        <dbReference type="Proteomes" id="UP000003947"/>
    </source>
</evidence>
<evidence type="ECO:0000256" key="1">
    <source>
        <dbReference type="SAM" id="MobiDB-lite"/>
    </source>
</evidence>
<reference evidence="2 3" key="1">
    <citation type="submission" date="2012-02" db="EMBL/GenBank/DDBJ databases">
        <title>Improved High-Quality Draft sequence of Microvirga sp. WSM3557.</title>
        <authorList>
            <consortium name="US DOE Joint Genome Institute"/>
            <person name="Lucas S."/>
            <person name="Han J."/>
            <person name="Lapidus A."/>
            <person name="Cheng J.-F."/>
            <person name="Goodwin L."/>
            <person name="Pitluck S."/>
            <person name="Peters L."/>
            <person name="Zhang X."/>
            <person name="Detter J.C."/>
            <person name="Han C."/>
            <person name="Tapia R."/>
            <person name="Land M."/>
            <person name="Hauser L."/>
            <person name="Kyrpides N."/>
            <person name="Ivanova N."/>
            <person name="Pagani I."/>
            <person name="Brau L."/>
            <person name="Yates R."/>
            <person name="O'Hara G."/>
            <person name="Rui T."/>
            <person name="Howieson J."/>
            <person name="Reeve W."/>
            <person name="Woyke T."/>
        </authorList>
    </citation>
    <scope>NUCLEOTIDE SEQUENCE [LARGE SCALE GENOMIC DNA]</scope>
    <source>
        <strain evidence="2 3">WSM3557</strain>
    </source>
</reference>
<organism evidence="2 3">
    <name type="scientific">Microvirga lotononidis</name>
    <dbReference type="NCBI Taxonomy" id="864069"/>
    <lineage>
        <taxon>Bacteria</taxon>
        <taxon>Pseudomonadati</taxon>
        <taxon>Pseudomonadota</taxon>
        <taxon>Alphaproteobacteria</taxon>
        <taxon>Hyphomicrobiales</taxon>
        <taxon>Methylobacteriaceae</taxon>
        <taxon>Microvirga</taxon>
    </lineage>
</organism>
<feature type="compositionally biased region" description="Basic and acidic residues" evidence="1">
    <location>
        <begin position="31"/>
        <end position="44"/>
    </location>
</feature>
<dbReference type="HOGENOM" id="CLU_081277_1_0_5"/>
<dbReference type="Proteomes" id="UP000003947">
    <property type="component" value="Unassembled WGS sequence"/>
</dbReference>
<dbReference type="EMBL" id="JH660645">
    <property type="protein sequence ID" value="EIM26645.1"/>
    <property type="molecule type" value="Genomic_DNA"/>
</dbReference>
<proteinExistence type="predicted"/>
<dbReference type="STRING" id="864069.MicloDRAFT_00031940"/>
<feature type="region of interest" description="Disordered" evidence="1">
    <location>
        <begin position="1"/>
        <end position="44"/>
    </location>
</feature>
<sequence length="261" mass="27248">MGKAVSVSTEKKQGKSAATKAAVPAPPKAAPTERDKRESLDAKARILSRRKRVQVKSTGEGSKMELDAMHSDFEGWSAQLKDAFGTTSHDFMARSMALLGTAMQRSGNGRAEGINAGLAVVAGVRPENETEAMLAVQMAATHEAAMSMLDIARGNGTVPAIQAAGGLAVKLLRTYTAQIEALAKLRRGGEQTVRVEHVHVYPGGQAIVGNVSNHGGGGGTQQSGDQPHAPIDPKAIAFAPGSPVWSEDTGRNAVPVPGRER</sequence>
<evidence type="ECO:0000313" key="2">
    <source>
        <dbReference type="EMBL" id="EIM26645.1"/>
    </source>
</evidence>
<feature type="region of interest" description="Disordered" evidence="1">
    <location>
        <begin position="212"/>
        <end position="261"/>
    </location>
</feature>
<name>I4YRQ3_9HYPH</name>
<accession>I4YRQ3</accession>
<dbReference type="PATRIC" id="fig|864069.3.peg.3471"/>
<keyword evidence="3" id="KW-1185">Reference proteome</keyword>
<gene>
    <name evidence="2" type="ORF">MicloDRAFT_00031940</name>
</gene>
<dbReference type="eggNOG" id="ENOG50335XC">
    <property type="taxonomic scope" value="Bacteria"/>
</dbReference>
<dbReference type="AlphaFoldDB" id="I4YRQ3"/>
<protein>
    <submittedName>
        <fullName evidence="2">Uncharacterized protein</fullName>
    </submittedName>
</protein>